<evidence type="ECO:0000256" key="1">
    <source>
        <dbReference type="SAM" id="Phobius"/>
    </source>
</evidence>
<dbReference type="Proteomes" id="UP000182836">
    <property type="component" value="Unassembled WGS sequence"/>
</dbReference>
<proteinExistence type="predicted"/>
<evidence type="ECO:0000313" key="3">
    <source>
        <dbReference type="Proteomes" id="UP000182836"/>
    </source>
</evidence>
<evidence type="ECO:0000313" key="2">
    <source>
        <dbReference type="EMBL" id="SDJ02010.1"/>
    </source>
</evidence>
<organism evidence="2 3">
    <name type="scientific">Aneurinibacillus migulanus</name>
    <name type="common">Bacillus migulanus</name>
    <dbReference type="NCBI Taxonomy" id="47500"/>
    <lineage>
        <taxon>Bacteria</taxon>
        <taxon>Bacillati</taxon>
        <taxon>Bacillota</taxon>
        <taxon>Bacilli</taxon>
        <taxon>Bacillales</taxon>
        <taxon>Paenibacillaceae</taxon>
        <taxon>Aneurinibacillus group</taxon>
        <taxon>Aneurinibacillus</taxon>
    </lineage>
</organism>
<keyword evidence="1" id="KW-0472">Membrane</keyword>
<dbReference type="PANTHER" id="PTHR38441:SF1">
    <property type="entry name" value="MEMBRANE PROTEIN"/>
    <property type="match status" value="1"/>
</dbReference>
<dbReference type="AlphaFoldDB" id="A0A1G8QD46"/>
<dbReference type="GeneID" id="42307325"/>
<keyword evidence="1" id="KW-1133">Transmembrane helix</keyword>
<dbReference type="InterPro" id="IPR007436">
    <property type="entry name" value="DUF485"/>
</dbReference>
<dbReference type="EMBL" id="FNED01000010">
    <property type="protein sequence ID" value="SDJ02010.1"/>
    <property type="molecule type" value="Genomic_DNA"/>
</dbReference>
<gene>
    <name evidence="2" type="ORF">SAMN04487909_110147</name>
</gene>
<keyword evidence="1" id="KW-0812">Transmembrane</keyword>
<reference evidence="2 3" key="1">
    <citation type="submission" date="2016-10" db="EMBL/GenBank/DDBJ databases">
        <authorList>
            <person name="de Groot N.N."/>
        </authorList>
    </citation>
    <scope>NUCLEOTIDE SEQUENCE [LARGE SCALE GENOMIC DNA]</scope>
    <source>
        <strain evidence="2 3">DSM 2895</strain>
    </source>
</reference>
<accession>A0A1G8QD46</accession>
<feature type="transmembrane region" description="Helical" evidence="1">
    <location>
        <begin position="70"/>
        <end position="91"/>
    </location>
</feature>
<feature type="transmembrane region" description="Helical" evidence="1">
    <location>
        <begin position="36"/>
        <end position="58"/>
    </location>
</feature>
<protein>
    <submittedName>
        <fullName evidence="2">Uncharacterized membrane protein, DUF485 family</fullName>
    </submittedName>
</protein>
<name>A0A1G8QD46_ANEMI</name>
<sequence>MMELNEQIVVQNESLNYEEIAASETFKELLVAKKRFTLSTTVFFISFALLLPVLAFYTNLLTKPAIGAVSWAWVFAFAQFAMTWIICHLYVKKAAEFDEMAKQVLSQGIGGR</sequence>
<dbReference type="RefSeq" id="WP_307723448.1">
    <property type="nucleotide sequence ID" value="NZ_BJOA01000263.1"/>
</dbReference>
<dbReference type="PANTHER" id="PTHR38441">
    <property type="entry name" value="INTEGRAL MEMBRANE PROTEIN-RELATED"/>
    <property type="match status" value="1"/>
</dbReference>
<dbReference type="Pfam" id="PF04341">
    <property type="entry name" value="DUF485"/>
    <property type="match status" value="1"/>
</dbReference>